<dbReference type="Proteomes" id="UP000299102">
    <property type="component" value="Unassembled WGS sequence"/>
</dbReference>
<comment type="caution">
    <text evidence="1">The sequence shown here is derived from an EMBL/GenBank/DDBJ whole genome shotgun (WGS) entry which is preliminary data.</text>
</comment>
<accession>A0A4C1UU65</accession>
<evidence type="ECO:0000313" key="1">
    <source>
        <dbReference type="EMBL" id="GBP29839.1"/>
    </source>
</evidence>
<sequence>MTNEQRSLLKLARQRRICECDGGPYVSTAISVHRRRRSLAAFVSANEATKRPMNLRLLAIGLTIRLVSCNETTFGTVRSQKNQFGTRLGTIRIVQRTKKLSKIRTIAHRSAGSVEGQYLTRRSPASRTSALGMRAYPIILYQKKERLPPPDL</sequence>
<keyword evidence="2" id="KW-1185">Reference proteome</keyword>
<reference evidence="1 2" key="1">
    <citation type="journal article" date="2019" name="Commun. Biol.">
        <title>The bagworm genome reveals a unique fibroin gene that provides high tensile strength.</title>
        <authorList>
            <person name="Kono N."/>
            <person name="Nakamura H."/>
            <person name="Ohtoshi R."/>
            <person name="Tomita M."/>
            <person name="Numata K."/>
            <person name="Arakawa K."/>
        </authorList>
    </citation>
    <scope>NUCLEOTIDE SEQUENCE [LARGE SCALE GENOMIC DNA]</scope>
</reference>
<dbReference type="AlphaFoldDB" id="A0A4C1UU65"/>
<organism evidence="1 2">
    <name type="scientific">Eumeta variegata</name>
    <name type="common">Bagworm moth</name>
    <name type="synonym">Eumeta japonica</name>
    <dbReference type="NCBI Taxonomy" id="151549"/>
    <lineage>
        <taxon>Eukaryota</taxon>
        <taxon>Metazoa</taxon>
        <taxon>Ecdysozoa</taxon>
        <taxon>Arthropoda</taxon>
        <taxon>Hexapoda</taxon>
        <taxon>Insecta</taxon>
        <taxon>Pterygota</taxon>
        <taxon>Neoptera</taxon>
        <taxon>Endopterygota</taxon>
        <taxon>Lepidoptera</taxon>
        <taxon>Glossata</taxon>
        <taxon>Ditrysia</taxon>
        <taxon>Tineoidea</taxon>
        <taxon>Psychidae</taxon>
        <taxon>Oiketicinae</taxon>
        <taxon>Eumeta</taxon>
    </lineage>
</organism>
<gene>
    <name evidence="1" type="ORF">EVAR_20168_1</name>
</gene>
<dbReference type="EMBL" id="BGZK01000225">
    <property type="protein sequence ID" value="GBP29839.1"/>
    <property type="molecule type" value="Genomic_DNA"/>
</dbReference>
<evidence type="ECO:0000313" key="2">
    <source>
        <dbReference type="Proteomes" id="UP000299102"/>
    </source>
</evidence>
<proteinExistence type="predicted"/>
<name>A0A4C1UU65_EUMVA</name>
<protein>
    <submittedName>
        <fullName evidence="1">Uncharacterized protein</fullName>
    </submittedName>
</protein>